<reference evidence="2" key="2">
    <citation type="submission" date="2021-04" db="EMBL/GenBank/DDBJ databases">
        <authorList>
            <person name="Gilroy R."/>
        </authorList>
    </citation>
    <scope>NUCLEOTIDE SEQUENCE</scope>
    <source>
        <strain evidence="2">Gambia15-2214</strain>
    </source>
</reference>
<protein>
    <recommendedName>
        <fullName evidence="4">Outer membrane protein beta-barrel domain-containing protein</fullName>
    </recommendedName>
</protein>
<keyword evidence="1" id="KW-0732">Signal</keyword>
<proteinExistence type="predicted"/>
<evidence type="ECO:0000256" key="1">
    <source>
        <dbReference type="SAM" id="SignalP"/>
    </source>
</evidence>
<gene>
    <name evidence="2" type="ORF">IAA16_02270</name>
</gene>
<evidence type="ECO:0000313" key="2">
    <source>
        <dbReference type="EMBL" id="MBU3849372.1"/>
    </source>
</evidence>
<feature type="chain" id="PRO_5039657415" description="Outer membrane protein beta-barrel domain-containing protein" evidence="1">
    <location>
        <begin position="21"/>
        <end position="180"/>
    </location>
</feature>
<reference evidence="2" key="1">
    <citation type="journal article" date="2021" name="PeerJ">
        <title>Extensive microbial diversity within the chicken gut microbiome revealed by metagenomics and culture.</title>
        <authorList>
            <person name="Gilroy R."/>
            <person name="Ravi A."/>
            <person name="Getino M."/>
            <person name="Pursley I."/>
            <person name="Horton D.L."/>
            <person name="Alikhan N.F."/>
            <person name="Baker D."/>
            <person name="Gharbi K."/>
            <person name="Hall N."/>
            <person name="Watson M."/>
            <person name="Adriaenssens E.M."/>
            <person name="Foster-Nyarko E."/>
            <person name="Jarju S."/>
            <person name="Secka A."/>
            <person name="Antonio M."/>
            <person name="Oren A."/>
            <person name="Chaudhuri R.R."/>
            <person name="La Ragione R."/>
            <person name="Hildebrand F."/>
            <person name="Pallen M.J."/>
        </authorList>
    </citation>
    <scope>NUCLEOTIDE SEQUENCE</scope>
    <source>
        <strain evidence="2">Gambia15-2214</strain>
    </source>
</reference>
<dbReference type="EMBL" id="JAHLFV010000051">
    <property type="protein sequence ID" value="MBU3849372.1"/>
    <property type="molecule type" value="Genomic_DNA"/>
</dbReference>
<comment type="caution">
    <text evidence="2">The sequence shown here is derived from an EMBL/GenBank/DDBJ whole genome shotgun (WGS) entry which is preliminary data.</text>
</comment>
<name>A0A9E2L1Y7_9SPIR</name>
<accession>A0A9E2L1Y7</accession>
<evidence type="ECO:0000313" key="3">
    <source>
        <dbReference type="Proteomes" id="UP000823914"/>
    </source>
</evidence>
<organism evidence="2 3">
    <name type="scientific">Candidatus Treponema excrementipullorum</name>
    <dbReference type="NCBI Taxonomy" id="2838768"/>
    <lineage>
        <taxon>Bacteria</taxon>
        <taxon>Pseudomonadati</taxon>
        <taxon>Spirochaetota</taxon>
        <taxon>Spirochaetia</taxon>
        <taxon>Spirochaetales</taxon>
        <taxon>Treponemataceae</taxon>
        <taxon>Treponema</taxon>
    </lineage>
</organism>
<dbReference type="Proteomes" id="UP000823914">
    <property type="component" value="Unassembled WGS sequence"/>
</dbReference>
<feature type="signal peptide" evidence="1">
    <location>
        <begin position="1"/>
        <end position="20"/>
    </location>
</feature>
<sequence length="180" mass="19851">MKKYFFAVILGICFLSSVGAQSVKVFHNEGFILLGNFNKGLGGRILQSFDLDISSSWVYPRFGALVGVSTIQGYEEYGSHNDKISSFNLSVYGELPLPISIGNFVISPYIRGLLKSQYFIDIPFILLGYGLGGGIRTGYIFDPIGIYLNIGYEFDHFLHISQEVPTDLSHGINFSVGVSL</sequence>
<dbReference type="AlphaFoldDB" id="A0A9E2L1Y7"/>
<evidence type="ECO:0008006" key="4">
    <source>
        <dbReference type="Google" id="ProtNLM"/>
    </source>
</evidence>